<evidence type="ECO:0000313" key="2">
    <source>
        <dbReference type="EMBL" id="QEF98910.1"/>
    </source>
</evidence>
<keyword evidence="3" id="KW-1185">Reference proteome</keyword>
<accession>A0A5B9MFW2</accession>
<feature type="compositionally biased region" description="Low complexity" evidence="1">
    <location>
        <begin position="46"/>
        <end position="57"/>
    </location>
</feature>
<evidence type="ECO:0000313" key="3">
    <source>
        <dbReference type="Proteomes" id="UP000321353"/>
    </source>
</evidence>
<proteinExistence type="predicted"/>
<sequence precursor="true">MTAPPMTRSNVMNDCCRAGVLVILVAAAGIQSHAHEGHHDDRFATSQPSSNPSSSPQAVTEARHAFDLLTSLVAKWPTTVKDDLIRQAYLEHQFIHDDPNAVKIERLRQLRQQTMNQLASLLPTVTIVLSDQGATLADPQQQLQLSRGLESPLLCRVINQSDQRRAVRIAAIRPQLVPAETGLPDSTRVAAGSETWFLSSLKVPPESEAPERMTLQLESQPDVVSNVSIPVRVTAPATFQIELSEQGSPVAGRVTVQCSDGVCRLAGEHADNSTLTEKPIIYPPIGTSQRLPFVYSDGPFTVSVPAGKTIVTVERGFEHRRRTVEVMLKPGQSKQLELSCERLVDMAADGWISGDTHVHWVTNAWNVDEPLQLLSMVQRAEDLRVANNLTLLQRYANQAFIKPSQAAMGLVKGFSDSSFHLQMGEEYRNEDLYGHLCFLNIDWLVQPIGTGSIIAGPDALDYPINRTAIDACRGQGGISIEAHGTGGNKDVPVNVIHNLSDSLDQMEPELYYRLLDCGFRIPLTNGSDHPARPLGIARAYVKVDGQFSYDRWIEGIRRGRTFTTSGPLLFLTVNEAEIGDQIHAGPTQRLRIRAKVVSRDRVGTFQVLSNEEVLAEMVVDATTAEIDLEIPAQESRWIVGRCSNRSDGRSDFGFGKFNAITGPGVAHTSPVYVQVDGTPRFNPEAAQYWIRRMREHSGKISVRGRFANDTQRQEAVGYIQQGIKMFRQLPSQLASARSSDEDWRAAKKRIANVLRRFGAPEVVAPILDALADAKSPLQIRKAVEPLVLLSASLNPESRVKISATQNSIEVLQGRPQRFLVSVENTAGSTAPLQIQAIDIASDPPAEATWCDVQIIDSPFTSAFLTGAQQEYKVVELLVREGGLKEVRLTANVGQGTQDLGFRATADLLIDSNPGTKATEESNE</sequence>
<name>A0A5B9MFW2_9BACT</name>
<organism evidence="2 3">
    <name type="scientific">Stieleria maiorica</name>
    <dbReference type="NCBI Taxonomy" id="2795974"/>
    <lineage>
        <taxon>Bacteria</taxon>
        <taxon>Pseudomonadati</taxon>
        <taxon>Planctomycetota</taxon>
        <taxon>Planctomycetia</taxon>
        <taxon>Pirellulales</taxon>
        <taxon>Pirellulaceae</taxon>
        <taxon>Stieleria</taxon>
    </lineage>
</organism>
<protein>
    <submittedName>
        <fullName evidence="2">Uncharacterized protein</fullName>
    </submittedName>
</protein>
<dbReference type="EMBL" id="CP036264">
    <property type="protein sequence ID" value="QEF98910.1"/>
    <property type="molecule type" value="Genomic_DNA"/>
</dbReference>
<dbReference type="Proteomes" id="UP000321353">
    <property type="component" value="Chromosome"/>
</dbReference>
<reference evidence="2 3" key="1">
    <citation type="submission" date="2019-02" db="EMBL/GenBank/DDBJ databases">
        <title>Planctomycetal bacteria perform biofilm scaping via a novel small molecule.</title>
        <authorList>
            <person name="Jeske O."/>
            <person name="Boedeker C."/>
            <person name="Wiegand S."/>
            <person name="Breitling P."/>
            <person name="Kallscheuer N."/>
            <person name="Jogler M."/>
            <person name="Rohde M."/>
            <person name="Petersen J."/>
            <person name="Medema M.H."/>
            <person name="Surup F."/>
            <person name="Jogler C."/>
        </authorList>
    </citation>
    <scope>NUCLEOTIDE SEQUENCE [LARGE SCALE GENOMIC DNA]</scope>
    <source>
        <strain evidence="2 3">Mal15</strain>
    </source>
</reference>
<dbReference type="AlphaFoldDB" id="A0A5B9MFW2"/>
<gene>
    <name evidence="2" type="ORF">Mal15_29680</name>
</gene>
<dbReference type="NCBIfam" id="NF038032">
    <property type="entry name" value="CehA_McbA_metalo"/>
    <property type="match status" value="1"/>
</dbReference>
<evidence type="ECO:0000256" key="1">
    <source>
        <dbReference type="SAM" id="MobiDB-lite"/>
    </source>
</evidence>
<feature type="region of interest" description="Disordered" evidence="1">
    <location>
        <begin position="36"/>
        <end position="60"/>
    </location>
</feature>
<dbReference type="KEGG" id="smam:Mal15_29680"/>